<keyword evidence="7 9" id="KW-0408">Iron</keyword>
<evidence type="ECO:0000313" key="13">
    <source>
        <dbReference type="Proteomes" id="UP000027866"/>
    </source>
</evidence>
<organism evidence="12 13">
    <name type="scientific">Erythrobacter litoralis</name>
    <dbReference type="NCBI Taxonomy" id="39960"/>
    <lineage>
        <taxon>Bacteria</taxon>
        <taxon>Pseudomonadati</taxon>
        <taxon>Pseudomonadota</taxon>
        <taxon>Alphaproteobacteria</taxon>
        <taxon>Sphingomonadales</taxon>
        <taxon>Erythrobacteraceae</taxon>
        <taxon>Erythrobacter/Porphyrobacter group</taxon>
        <taxon>Erythrobacter</taxon>
    </lineage>
</organism>
<dbReference type="PATRIC" id="fig|39960.10.peg.197"/>
<dbReference type="AlphaFoldDB" id="A0A074MB07"/>
<dbReference type="InterPro" id="IPR009056">
    <property type="entry name" value="Cyt_c-like_dom"/>
</dbReference>
<evidence type="ECO:0000256" key="2">
    <source>
        <dbReference type="ARBA" id="ARBA00016165"/>
    </source>
</evidence>
<keyword evidence="13" id="KW-1185">Reference proteome</keyword>
<evidence type="ECO:0000256" key="6">
    <source>
        <dbReference type="ARBA" id="ARBA00022989"/>
    </source>
</evidence>
<evidence type="ECO:0000313" key="12">
    <source>
        <dbReference type="EMBL" id="KEO90589.1"/>
    </source>
</evidence>
<name>A0A074MB07_9SPHN</name>
<evidence type="ECO:0000256" key="9">
    <source>
        <dbReference type="PIRSR" id="PIRSR602326-1"/>
    </source>
</evidence>
<dbReference type="PANTHER" id="PTHR10266:SF3">
    <property type="entry name" value="CYTOCHROME C1, HEME PROTEIN, MITOCHONDRIAL"/>
    <property type="match status" value="1"/>
</dbReference>
<accession>A0A074MB07</accession>
<proteinExistence type="predicted"/>
<dbReference type="SUPFAM" id="SSF46626">
    <property type="entry name" value="Cytochrome c"/>
    <property type="match status" value="1"/>
</dbReference>
<comment type="caution">
    <text evidence="12">The sequence shown here is derived from an EMBL/GenBank/DDBJ whole genome shotgun (WGS) entry which is preliminary data.</text>
</comment>
<dbReference type="EMBL" id="JMIX01000012">
    <property type="protein sequence ID" value="KEO90589.1"/>
    <property type="molecule type" value="Genomic_DNA"/>
</dbReference>
<evidence type="ECO:0000259" key="11">
    <source>
        <dbReference type="PROSITE" id="PS51007"/>
    </source>
</evidence>
<dbReference type="Pfam" id="PF02167">
    <property type="entry name" value="Cytochrom_C1"/>
    <property type="match status" value="1"/>
</dbReference>
<feature type="transmembrane region" description="Helical" evidence="10">
    <location>
        <begin position="251"/>
        <end position="269"/>
    </location>
</feature>
<feature type="transmembrane region" description="Helical" evidence="10">
    <location>
        <begin position="6"/>
        <end position="28"/>
    </location>
</feature>
<keyword evidence="6 10" id="KW-1133">Transmembrane helix</keyword>
<dbReference type="GO" id="GO:0020037">
    <property type="term" value="F:heme binding"/>
    <property type="evidence" value="ECO:0007669"/>
    <property type="project" value="InterPro"/>
</dbReference>
<evidence type="ECO:0000256" key="10">
    <source>
        <dbReference type="SAM" id="Phobius"/>
    </source>
</evidence>
<keyword evidence="5 9" id="KW-0479">Metal-binding</keyword>
<evidence type="ECO:0000256" key="7">
    <source>
        <dbReference type="ARBA" id="ARBA00023004"/>
    </source>
</evidence>
<dbReference type="Gene3D" id="1.10.760.10">
    <property type="entry name" value="Cytochrome c-like domain"/>
    <property type="match status" value="1"/>
</dbReference>
<evidence type="ECO:0000256" key="8">
    <source>
        <dbReference type="ARBA" id="ARBA00023136"/>
    </source>
</evidence>
<dbReference type="Gene3D" id="1.20.5.100">
    <property type="entry name" value="Cytochrome c1, transmembrane anchor, C-terminal"/>
    <property type="match status" value="1"/>
</dbReference>
<dbReference type="GO" id="GO:0009055">
    <property type="term" value="F:electron transfer activity"/>
    <property type="evidence" value="ECO:0007669"/>
    <property type="project" value="InterPro"/>
</dbReference>
<feature type="domain" description="Cytochrome c" evidence="11">
    <location>
        <begin position="64"/>
        <end position="171"/>
    </location>
</feature>
<comment type="subcellular location">
    <subcellularLocation>
        <location evidence="1">Membrane</location>
    </subcellularLocation>
</comment>
<feature type="binding site" description="covalent" evidence="9">
    <location>
        <position position="206"/>
    </location>
    <ligand>
        <name>heme c</name>
        <dbReference type="ChEBI" id="CHEBI:61717"/>
    </ligand>
</feature>
<dbReference type="PRINTS" id="PR00603">
    <property type="entry name" value="CYTOCHROMEC1"/>
</dbReference>
<keyword evidence="8 10" id="KW-0472">Membrane</keyword>
<comment type="cofactor">
    <cofactor evidence="9">
        <name>heme c</name>
        <dbReference type="ChEBI" id="CHEBI:61717"/>
    </cofactor>
    <text evidence="9">Binds 1 heme c group covalently per subunit.</text>
</comment>
<evidence type="ECO:0000256" key="5">
    <source>
        <dbReference type="ARBA" id="ARBA00022723"/>
    </source>
</evidence>
<dbReference type="GO" id="GO:0016020">
    <property type="term" value="C:membrane"/>
    <property type="evidence" value="ECO:0007669"/>
    <property type="project" value="UniProtKB-SubCell"/>
</dbReference>
<feature type="binding site" description="covalent" evidence="9">
    <location>
        <position position="80"/>
    </location>
    <ligand>
        <name>heme c</name>
        <dbReference type="ChEBI" id="CHEBI:61717"/>
    </ligand>
</feature>
<keyword evidence="4 10" id="KW-0812">Transmembrane</keyword>
<protein>
    <recommendedName>
        <fullName evidence="2">Cytochrome c1</fullName>
    </recommendedName>
</protein>
<dbReference type="KEGG" id="elq:Ga0102493_111131"/>
<keyword evidence="3 9" id="KW-0349">Heme</keyword>
<evidence type="ECO:0000256" key="4">
    <source>
        <dbReference type="ARBA" id="ARBA00022692"/>
    </source>
</evidence>
<dbReference type="PROSITE" id="PS51007">
    <property type="entry name" value="CYTC"/>
    <property type="match status" value="1"/>
</dbReference>
<gene>
    <name evidence="12" type="ORF">EH32_01850</name>
</gene>
<dbReference type="InterPro" id="IPR036909">
    <property type="entry name" value="Cyt_c-like_dom_sf"/>
</dbReference>
<dbReference type="Proteomes" id="UP000027866">
    <property type="component" value="Unassembled WGS sequence"/>
</dbReference>
<reference evidence="12 13" key="1">
    <citation type="submission" date="2014-04" db="EMBL/GenBank/DDBJ databases">
        <title>A comprehensive comparison of genomes of Erythrobacter spp. Strains.</title>
        <authorList>
            <person name="Zheng Q."/>
        </authorList>
    </citation>
    <scope>NUCLEOTIDE SEQUENCE [LARGE SCALE GENOMIC DNA]</scope>
    <source>
        <strain evidence="12 13">DSM 8509</strain>
    </source>
</reference>
<feature type="binding site" description="covalent" evidence="9">
    <location>
        <position position="77"/>
    </location>
    <ligand>
        <name>heme c</name>
        <dbReference type="ChEBI" id="CHEBI:61717"/>
    </ligand>
</feature>
<dbReference type="OrthoDB" id="9808471at2"/>
<dbReference type="PANTHER" id="PTHR10266">
    <property type="entry name" value="CYTOCHROME C1"/>
    <property type="match status" value="1"/>
</dbReference>
<evidence type="ECO:0000256" key="1">
    <source>
        <dbReference type="ARBA" id="ARBA00004370"/>
    </source>
</evidence>
<evidence type="ECO:0000256" key="3">
    <source>
        <dbReference type="ARBA" id="ARBA00022617"/>
    </source>
</evidence>
<sequence length="281" mass="31361">MTIRLAGIIVGLVITGILVLWSLLPGVINYSAPEKPDYYAFKEELIQPAGGFSFEGPLGKWDTAQLQRGYSVYKQVCSSCHSLQYVAFRNLQEIGFSEEEVRAEAASWQVPGIDPNTGEDIMRPADPTDHFPMPYPNETAARLANNNAYPPDLSLITKARPDGVHYVYSLNLGYKEPDPELLEKTGFETPTGLYFNVYFPNVNLAMPQQIYDGLVTYPDGTEPTAEQISADVTAFLAWTAEPKMIQRKQTGWVVIGFLLFMTALAFLSYKQVWAGMKPKNK</sequence>
<dbReference type="RefSeq" id="WP_034905777.1">
    <property type="nucleotide sequence ID" value="NZ_CP017057.1"/>
</dbReference>
<dbReference type="GO" id="GO:0046872">
    <property type="term" value="F:metal ion binding"/>
    <property type="evidence" value="ECO:0007669"/>
    <property type="project" value="UniProtKB-KW"/>
</dbReference>
<dbReference type="InterPro" id="IPR002326">
    <property type="entry name" value="Cyt_c1"/>
</dbReference>
<feature type="binding site" description="covalent" evidence="9">
    <location>
        <position position="81"/>
    </location>
    <ligand>
        <name>heme c</name>
        <dbReference type="ChEBI" id="CHEBI:61717"/>
    </ligand>
</feature>